<gene>
    <name evidence="1" type="ORF">L1987_64353</name>
</gene>
<protein>
    <submittedName>
        <fullName evidence="1">Uncharacterized protein</fullName>
    </submittedName>
</protein>
<reference evidence="1 2" key="2">
    <citation type="journal article" date="2022" name="Mol. Ecol. Resour.">
        <title>The genomes of chicory, endive, great burdock and yacon provide insights into Asteraceae paleo-polyploidization history and plant inulin production.</title>
        <authorList>
            <person name="Fan W."/>
            <person name="Wang S."/>
            <person name="Wang H."/>
            <person name="Wang A."/>
            <person name="Jiang F."/>
            <person name="Liu H."/>
            <person name="Zhao H."/>
            <person name="Xu D."/>
            <person name="Zhang Y."/>
        </authorList>
    </citation>
    <scope>NUCLEOTIDE SEQUENCE [LARGE SCALE GENOMIC DNA]</scope>
    <source>
        <strain evidence="2">cv. Yunnan</strain>
        <tissue evidence="1">Leaves</tissue>
    </source>
</reference>
<comment type="caution">
    <text evidence="1">The sequence shown here is derived from an EMBL/GenBank/DDBJ whole genome shotgun (WGS) entry which is preliminary data.</text>
</comment>
<dbReference type="EMBL" id="CM042038">
    <property type="protein sequence ID" value="KAI3733135.1"/>
    <property type="molecule type" value="Genomic_DNA"/>
</dbReference>
<dbReference type="Proteomes" id="UP001056120">
    <property type="component" value="Linkage Group LG21"/>
</dbReference>
<evidence type="ECO:0000313" key="1">
    <source>
        <dbReference type="EMBL" id="KAI3733135.1"/>
    </source>
</evidence>
<keyword evidence="2" id="KW-1185">Reference proteome</keyword>
<accession>A0ACB9CFV2</accession>
<name>A0ACB9CFV2_9ASTR</name>
<organism evidence="1 2">
    <name type="scientific">Smallanthus sonchifolius</name>
    <dbReference type="NCBI Taxonomy" id="185202"/>
    <lineage>
        <taxon>Eukaryota</taxon>
        <taxon>Viridiplantae</taxon>
        <taxon>Streptophyta</taxon>
        <taxon>Embryophyta</taxon>
        <taxon>Tracheophyta</taxon>
        <taxon>Spermatophyta</taxon>
        <taxon>Magnoliopsida</taxon>
        <taxon>eudicotyledons</taxon>
        <taxon>Gunneridae</taxon>
        <taxon>Pentapetalae</taxon>
        <taxon>asterids</taxon>
        <taxon>campanulids</taxon>
        <taxon>Asterales</taxon>
        <taxon>Asteraceae</taxon>
        <taxon>Asteroideae</taxon>
        <taxon>Heliantheae alliance</taxon>
        <taxon>Millerieae</taxon>
        <taxon>Smallanthus</taxon>
    </lineage>
</organism>
<evidence type="ECO:0000313" key="2">
    <source>
        <dbReference type="Proteomes" id="UP001056120"/>
    </source>
</evidence>
<sequence>MDISSNGYIKKSSSFAATSQRDVTYRCGCCGYDLNLSSSARNTSSIGSKYGKSIKTGMISFFCIDETRFTQVDDFRCVPLPYFISKHLWRKKTKLLCRKCNNHIGNSYDDKSYLPLVADLPSAGDISSYRKYDVRIRAVQPSSSLEPGPPLVV</sequence>
<proteinExistence type="predicted"/>
<reference evidence="2" key="1">
    <citation type="journal article" date="2022" name="Mol. Ecol. Resour.">
        <title>The genomes of chicory, endive, great burdock and yacon provide insights into Asteraceae palaeo-polyploidization history and plant inulin production.</title>
        <authorList>
            <person name="Fan W."/>
            <person name="Wang S."/>
            <person name="Wang H."/>
            <person name="Wang A."/>
            <person name="Jiang F."/>
            <person name="Liu H."/>
            <person name="Zhao H."/>
            <person name="Xu D."/>
            <person name="Zhang Y."/>
        </authorList>
    </citation>
    <scope>NUCLEOTIDE SEQUENCE [LARGE SCALE GENOMIC DNA]</scope>
    <source>
        <strain evidence="2">cv. Yunnan</strain>
    </source>
</reference>